<protein>
    <submittedName>
        <fullName evidence="7">LacI family transcriptional regulator</fullName>
    </submittedName>
</protein>
<feature type="domain" description="HTH cro/C1-type" evidence="6">
    <location>
        <begin position="2"/>
        <end position="49"/>
    </location>
</feature>
<dbReference type="OrthoDB" id="1639518at2"/>
<dbReference type="InterPro" id="IPR001387">
    <property type="entry name" value="Cro/C1-type_HTH"/>
</dbReference>
<keyword evidence="3" id="KW-0238">DNA-binding</keyword>
<dbReference type="InterPro" id="IPR000843">
    <property type="entry name" value="HTH_LacI"/>
</dbReference>
<dbReference type="Gene3D" id="1.10.260.40">
    <property type="entry name" value="lambda repressor-like DNA-binding domains"/>
    <property type="match status" value="1"/>
</dbReference>
<dbReference type="RefSeq" id="WP_068654521.1">
    <property type="nucleotide sequence ID" value="NZ_CP017770.1"/>
</dbReference>
<dbReference type="EMBL" id="LSFN01000002">
    <property type="protein sequence ID" value="OAB77700.1"/>
    <property type="molecule type" value="Genomic_DNA"/>
</dbReference>
<proteinExistence type="predicted"/>
<accession>A0A167GLX6</accession>
<keyword evidence="1" id="KW-0678">Repressor</keyword>
<keyword evidence="4" id="KW-0804">Transcription</keyword>
<dbReference type="CDD" id="cd01392">
    <property type="entry name" value="HTH_LacI"/>
    <property type="match status" value="1"/>
</dbReference>
<evidence type="ECO:0000256" key="4">
    <source>
        <dbReference type="ARBA" id="ARBA00023163"/>
    </source>
</evidence>
<dbReference type="STRING" id="1763538.LPB68_08375"/>
<evidence type="ECO:0000313" key="7">
    <source>
        <dbReference type="EMBL" id="OAB77700.1"/>
    </source>
</evidence>
<dbReference type="PROSITE" id="PS00356">
    <property type="entry name" value="HTH_LACI_1"/>
    <property type="match status" value="1"/>
</dbReference>
<evidence type="ECO:0000256" key="2">
    <source>
        <dbReference type="ARBA" id="ARBA00023015"/>
    </source>
</evidence>
<evidence type="ECO:0000256" key="1">
    <source>
        <dbReference type="ARBA" id="ARBA00022491"/>
    </source>
</evidence>
<dbReference type="GO" id="GO:0003700">
    <property type="term" value="F:DNA-binding transcription factor activity"/>
    <property type="evidence" value="ECO:0007669"/>
    <property type="project" value="TreeGrafter"/>
</dbReference>
<name>A0A167GLX6_9BACL</name>
<dbReference type="SUPFAM" id="SSF53822">
    <property type="entry name" value="Periplasmic binding protein-like I"/>
    <property type="match status" value="1"/>
</dbReference>
<dbReference type="InterPro" id="IPR028082">
    <property type="entry name" value="Peripla_BP_I"/>
</dbReference>
<dbReference type="Proteomes" id="UP000077134">
    <property type="component" value="Unassembled WGS sequence"/>
</dbReference>
<dbReference type="CDD" id="cd19977">
    <property type="entry name" value="PBP1_EndR-like"/>
    <property type="match status" value="1"/>
</dbReference>
<dbReference type="InterPro" id="IPR046335">
    <property type="entry name" value="LacI/GalR-like_sensor"/>
</dbReference>
<feature type="domain" description="HTH lacI-type" evidence="5">
    <location>
        <begin position="4"/>
        <end position="59"/>
    </location>
</feature>
<keyword evidence="8" id="KW-1185">Reference proteome</keyword>
<evidence type="ECO:0000256" key="3">
    <source>
        <dbReference type="ARBA" id="ARBA00023125"/>
    </source>
</evidence>
<keyword evidence="2" id="KW-0805">Transcription regulation</keyword>
<dbReference type="GO" id="GO:0000976">
    <property type="term" value="F:transcription cis-regulatory region binding"/>
    <property type="evidence" value="ECO:0007669"/>
    <property type="project" value="TreeGrafter"/>
</dbReference>
<dbReference type="InterPro" id="IPR010982">
    <property type="entry name" value="Lambda_DNA-bd_dom_sf"/>
</dbReference>
<comment type="caution">
    <text evidence="7">The sequence shown here is derived from an EMBL/GenBank/DDBJ whole genome shotgun (WGS) entry which is preliminary data.</text>
</comment>
<dbReference type="SUPFAM" id="SSF47413">
    <property type="entry name" value="lambda repressor-like DNA-binding domains"/>
    <property type="match status" value="1"/>
</dbReference>
<dbReference type="PROSITE" id="PS50932">
    <property type="entry name" value="HTH_LACI_2"/>
    <property type="match status" value="1"/>
</dbReference>
<dbReference type="Pfam" id="PF00356">
    <property type="entry name" value="LacI"/>
    <property type="match status" value="1"/>
</dbReference>
<dbReference type="PANTHER" id="PTHR30146:SF148">
    <property type="entry name" value="HTH-TYPE TRANSCRIPTIONAL REPRESSOR PURR-RELATED"/>
    <property type="match status" value="1"/>
</dbReference>
<dbReference type="AlphaFoldDB" id="A0A167GLX6"/>
<evidence type="ECO:0000313" key="8">
    <source>
        <dbReference type="Proteomes" id="UP000077134"/>
    </source>
</evidence>
<dbReference type="Gene3D" id="3.40.50.2300">
    <property type="match status" value="2"/>
</dbReference>
<evidence type="ECO:0000259" key="6">
    <source>
        <dbReference type="PROSITE" id="PS50943"/>
    </source>
</evidence>
<dbReference type="Pfam" id="PF13377">
    <property type="entry name" value="Peripla_BP_3"/>
    <property type="match status" value="1"/>
</dbReference>
<gene>
    <name evidence="7" type="ORF">PNBC_01455</name>
</gene>
<reference evidence="7 8" key="1">
    <citation type="submission" date="2016-02" db="EMBL/GenBank/DDBJ databases">
        <title>Paenibacillus sp. LPB0068, isolated from Crassostrea gigas.</title>
        <authorList>
            <person name="Shin S.-K."/>
            <person name="Yi H."/>
        </authorList>
    </citation>
    <scope>NUCLEOTIDE SEQUENCE [LARGE SCALE GENOMIC DNA]</scope>
    <source>
        <strain evidence="7 8">LPB0068</strain>
    </source>
</reference>
<evidence type="ECO:0000259" key="5">
    <source>
        <dbReference type="PROSITE" id="PS50932"/>
    </source>
</evidence>
<organism evidence="7 8">
    <name type="scientific">Paenibacillus crassostreae</name>
    <dbReference type="NCBI Taxonomy" id="1763538"/>
    <lineage>
        <taxon>Bacteria</taxon>
        <taxon>Bacillati</taxon>
        <taxon>Bacillota</taxon>
        <taxon>Bacilli</taxon>
        <taxon>Bacillales</taxon>
        <taxon>Paenibacillaceae</taxon>
        <taxon>Paenibacillus</taxon>
    </lineage>
</organism>
<sequence>MKKLTIEDVALQAGVSKSTVSQFLNKRYKYMSESTKARIEEVIKELNYQPNGLARSLKSNRTHMVGVIVANIDYTLSIQCIRAIESELQLHGIQVIICNADENPDKESKYIEMLLARQVDGLIIFPTGKNASSYSRLIEQNFPIVFLDRLVEQVTTHSLLLDNEMAVKIAIQELTQHQHERIALITLPHETHRITPRVERLSGYKRALEDNGLEIRDEYIRSVPKEEVQEMLDKLLHLQHPPTAILAGNDVVLAEMLKYCSTHNLQIPEDISVIGIDDADFAHIYNPNITTIGQPTHDMGKQAARILLQCIEEPGESVPIIYRFVPELHRGKSVRTITRI</sequence>
<dbReference type="PROSITE" id="PS50943">
    <property type="entry name" value="HTH_CROC1"/>
    <property type="match status" value="1"/>
</dbReference>
<dbReference type="PANTHER" id="PTHR30146">
    <property type="entry name" value="LACI-RELATED TRANSCRIPTIONAL REPRESSOR"/>
    <property type="match status" value="1"/>
</dbReference>
<dbReference type="SMART" id="SM00354">
    <property type="entry name" value="HTH_LACI"/>
    <property type="match status" value="1"/>
</dbReference>
<dbReference type="KEGG" id="pcx:LPB68_08375"/>